<keyword evidence="1" id="KW-0812">Transmembrane</keyword>
<protein>
    <submittedName>
        <fullName evidence="2">Uncharacterized protein</fullName>
    </submittedName>
</protein>
<evidence type="ECO:0000313" key="3">
    <source>
        <dbReference type="Proteomes" id="UP000019489"/>
    </source>
</evidence>
<dbReference type="RefSeq" id="WP_034809633.1">
    <property type="nucleotide sequence ID" value="NZ_AWSA01000064.1"/>
</dbReference>
<feature type="transmembrane region" description="Helical" evidence="1">
    <location>
        <begin position="467"/>
        <end position="483"/>
    </location>
</feature>
<evidence type="ECO:0000256" key="1">
    <source>
        <dbReference type="SAM" id="Phobius"/>
    </source>
</evidence>
<feature type="transmembrane region" description="Helical" evidence="1">
    <location>
        <begin position="528"/>
        <end position="550"/>
    </location>
</feature>
<keyword evidence="1" id="KW-0472">Membrane</keyword>
<feature type="transmembrane region" description="Helical" evidence="1">
    <location>
        <begin position="261"/>
        <end position="286"/>
    </location>
</feature>
<keyword evidence="3" id="KW-1185">Reference proteome</keyword>
<comment type="caution">
    <text evidence="2">The sequence shown here is derived from an EMBL/GenBank/DDBJ whole genome shotgun (WGS) entry which is preliminary data.</text>
</comment>
<feature type="transmembrane region" description="Helical" evidence="1">
    <location>
        <begin position="570"/>
        <end position="591"/>
    </location>
</feature>
<feature type="transmembrane region" description="Helical" evidence="1">
    <location>
        <begin position="54"/>
        <end position="76"/>
    </location>
</feature>
<accession>W9G542</accession>
<dbReference type="OrthoDB" id="3328598at2"/>
<feature type="transmembrane region" description="Helical" evidence="1">
    <location>
        <begin position="372"/>
        <end position="398"/>
    </location>
</feature>
<dbReference type="STRING" id="1386089.N865_19805"/>
<feature type="transmembrane region" description="Helical" evidence="1">
    <location>
        <begin position="343"/>
        <end position="360"/>
    </location>
</feature>
<gene>
    <name evidence="2" type="ORF">N865_19805</name>
</gene>
<feature type="transmembrane region" description="Helical" evidence="1">
    <location>
        <begin position="88"/>
        <end position="108"/>
    </location>
</feature>
<keyword evidence="1" id="KW-1133">Transmembrane helix</keyword>
<dbReference type="EMBL" id="AWSA01000064">
    <property type="protein sequence ID" value="EWS99927.1"/>
    <property type="molecule type" value="Genomic_DNA"/>
</dbReference>
<name>W9G542_9MICO</name>
<feature type="transmembrane region" description="Helical" evidence="1">
    <location>
        <begin position="144"/>
        <end position="164"/>
    </location>
</feature>
<dbReference type="AlphaFoldDB" id="W9G542"/>
<organism evidence="2 3">
    <name type="scientific">Intrasporangium oryzae NRRL B-24470</name>
    <dbReference type="NCBI Taxonomy" id="1386089"/>
    <lineage>
        <taxon>Bacteria</taxon>
        <taxon>Bacillati</taxon>
        <taxon>Actinomycetota</taxon>
        <taxon>Actinomycetes</taxon>
        <taxon>Micrococcales</taxon>
        <taxon>Intrasporangiaceae</taxon>
        <taxon>Intrasporangium</taxon>
    </lineage>
</organism>
<feature type="transmembrane region" description="Helical" evidence="1">
    <location>
        <begin position="234"/>
        <end position="254"/>
    </location>
</feature>
<feature type="transmembrane region" description="Helical" evidence="1">
    <location>
        <begin position="495"/>
        <end position="516"/>
    </location>
</feature>
<evidence type="ECO:0000313" key="2">
    <source>
        <dbReference type="EMBL" id="EWS99927.1"/>
    </source>
</evidence>
<sequence>MQAGLLVDERSSIEHQGDDSRWSASRMARLAPAVVPLVLAAVLCVEYDTPDLDVVRYLLAFVVSVVVPGTLVHRWLRGRQDLLVSDLSLGAATGLALQLLGWFVFTMLGISSWMWLWTVVLLVPFAAVPSLRRHATLSRYPKQVPLGVGWAMSALASALVWRVAHSWFEVAPLPLKSLMWYPDDYWHLASAAELQRSVLPRVPQVADLSFAYHWFANAHMGVMSTLTGIDLPVVVARLWVVPVLLVLVGLSVAVMAKLTGAVWPALVVTAFLLTSGNLNGVTWLGLDGVMALMQHSPSQVFSLIPMMLIIHVATDVLRGRPIGRGWALLFLILLFTAGSKSSVLPVLVGGALLAGAVALLRRDGWRRCASLAGAMVVAMVVMAPLVSGSSAGTGVQLFNMVRRFPVWGEVTGISPLEASVNTGPLIPGLGRPGAVTLLVLILLAYAVQYLWVLVALPLLSFRREGDLTAWFLLGTGVAGWWAMMLVDQDGVSQAYFMRGAVVALHVLGAWGLHRVWTRSAASLRHRGFAISALVGVALGWIVLEVATAWSTASVSAGSKAPPVALVDARLTVSLALVVAPFLIGLVLFWLLRRRGARAAVPVLVATTAALVLAPVIRPMIDLGSEVTYRPAPSLTISSSEVTAARWVAEHTPTRDVIATNLHCLKFATKPNCDARSFWVSGLAERAVLVEGWAYTEAAHQAHGRNGFSSRQQPFADAATFALNESAFAQPTSAGLDQLYARGVRWLYADRRASTVSPELATLADLRFRAGDADVYELRAP</sequence>
<proteinExistence type="predicted"/>
<feature type="transmembrane region" description="Helical" evidence="1">
    <location>
        <begin position="298"/>
        <end position="314"/>
    </location>
</feature>
<feature type="transmembrane region" description="Helical" evidence="1">
    <location>
        <begin position="30"/>
        <end position="48"/>
    </location>
</feature>
<feature type="transmembrane region" description="Helical" evidence="1">
    <location>
        <begin position="434"/>
        <end position="455"/>
    </location>
</feature>
<dbReference type="eggNOG" id="ENOG502ZKC6">
    <property type="taxonomic scope" value="Bacteria"/>
</dbReference>
<feature type="transmembrane region" description="Helical" evidence="1">
    <location>
        <begin position="321"/>
        <end position="337"/>
    </location>
</feature>
<reference evidence="2 3" key="1">
    <citation type="submission" date="2013-08" db="EMBL/GenBank/DDBJ databases">
        <title>Intrasporangium oryzae NRRL B-24470.</title>
        <authorList>
            <person name="Liu H."/>
            <person name="Wang G."/>
        </authorList>
    </citation>
    <scope>NUCLEOTIDE SEQUENCE [LARGE SCALE GENOMIC DNA]</scope>
    <source>
        <strain evidence="2 3">NRRL B-24470</strain>
    </source>
</reference>
<dbReference type="Proteomes" id="UP000019489">
    <property type="component" value="Unassembled WGS sequence"/>
</dbReference>
<feature type="transmembrane region" description="Helical" evidence="1">
    <location>
        <begin position="114"/>
        <end position="132"/>
    </location>
</feature>
<feature type="transmembrane region" description="Helical" evidence="1">
    <location>
        <begin position="598"/>
        <end position="616"/>
    </location>
</feature>